<keyword evidence="2" id="KW-0378">Hydrolase</keyword>
<dbReference type="Pfam" id="PF00328">
    <property type="entry name" value="His_Phos_2"/>
    <property type="match status" value="2"/>
</dbReference>
<dbReference type="RefSeq" id="WP_194452050.1">
    <property type="nucleotide sequence ID" value="NZ_CP063849.1"/>
</dbReference>
<keyword evidence="3" id="KW-0732">Signal</keyword>
<name>A0A7S7NVA9_PALFE</name>
<reference evidence="4 5" key="1">
    <citation type="submission" date="2020-10" db="EMBL/GenBank/DDBJ databases">
        <title>Complete genome sequence of Paludibaculum fermentans P105T, a facultatively anaerobic acidobacterium capable of dissimilatory Fe(III) reduction.</title>
        <authorList>
            <person name="Dedysh S.N."/>
            <person name="Beletsky A.V."/>
            <person name="Kulichevskaya I.S."/>
            <person name="Mardanov A.V."/>
            <person name="Ravin N.V."/>
        </authorList>
    </citation>
    <scope>NUCLEOTIDE SEQUENCE [LARGE SCALE GENOMIC DNA]</scope>
    <source>
        <strain evidence="4 5">P105</strain>
    </source>
</reference>
<feature type="signal peptide" evidence="3">
    <location>
        <begin position="1"/>
        <end position="19"/>
    </location>
</feature>
<feature type="chain" id="PRO_5032931282" evidence="3">
    <location>
        <begin position="20"/>
        <end position="426"/>
    </location>
</feature>
<dbReference type="GO" id="GO:0030288">
    <property type="term" value="C:outer membrane-bounded periplasmic space"/>
    <property type="evidence" value="ECO:0007669"/>
    <property type="project" value="TreeGrafter"/>
</dbReference>
<dbReference type="InterPro" id="IPR029033">
    <property type="entry name" value="His_PPase_superfam"/>
</dbReference>
<dbReference type="InterPro" id="IPR000560">
    <property type="entry name" value="His_Pase_clade-2"/>
</dbReference>
<evidence type="ECO:0000256" key="2">
    <source>
        <dbReference type="ARBA" id="ARBA00022801"/>
    </source>
</evidence>
<dbReference type="GO" id="GO:0050308">
    <property type="term" value="F:sugar-phosphatase activity"/>
    <property type="evidence" value="ECO:0007669"/>
    <property type="project" value="TreeGrafter"/>
</dbReference>
<keyword evidence="5" id="KW-1185">Reference proteome</keyword>
<dbReference type="PANTHER" id="PTHR11567:SF110">
    <property type="entry name" value="2-PHOSPHOXYLOSE PHOSPHATASE 1"/>
    <property type="match status" value="1"/>
</dbReference>
<evidence type="ECO:0000313" key="5">
    <source>
        <dbReference type="Proteomes" id="UP000593892"/>
    </source>
</evidence>
<dbReference type="AlphaFoldDB" id="A0A7S7NVA9"/>
<comment type="similarity">
    <text evidence="1">Belongs to the histidine acid phosphatase family.</text>
</comment>
<dbReference type="EMBL" id="CP063849">
    <property type="protein sequence ID" value="QOY90386.1"/>
    <property type="molecule type" value="Genomic_DNA"/>
</dbReference>
<organism evidence="4 5">
    <name type="scientific">Paludibaculum fermentans</name>
    <dbReference type="NCBI Taxonomy" id="1473598"/>
    <lineage>
        <taxon>Bacteria</taxon>
        <taxon>Pseudomonadati</taxon>
        <taxon>Acidobacteriota</taxon>
        <taxon>Terriglobia</taxon>
        <taxon>Bryobacterales</taxon>
        <taxon>Bryobacteraceae</taxon>
        <taxon>Paludibaculum</taxon>
    </lineage>
</organism>
<protein>
    <submittedName>
        <fullName evidence="4">Histidine-type phosphatase</fullName>
    </submittedName>
</protein>
<accession>A0A7S7NVA9</accession>
<sequence length="426" mass="45770">MSKQQFRILSILVCASALAATAQQEAAPPDLRYAIVVTRHGVRAPSWTPAQLNQYSAQPWPKWDVQPSELTPHGYLLMRQFGAYYRAYFGAQGLLPTEGCAHTASLGIWADTDQRTLETGRALAEGLAPGCGLKTGSESKDAQDPLFNPFGMTPGKPDRELALGAVLGRIAGNPAALLQAHAPAFAEMQHILSGAGRPRLSLDEPITVKAGKGDNVVDVTGALRTASTLTENLLLVYTDGRTGSDLGWGRLNADNLQQVLTLHTAYADLARRTPYLASIRGSNLLFHIAASLQQAADAKPVQGALGSAHARVLFLVGHDTNLSNLSGLLRLNWVLPGYAPDDTPPGGALVFELRRRGNEPARVRVFYTVQSLDQMHAAQPLTLQSPPLRAPLFLPGCSTAGEGYECSWTAFRRLAEAAIDPQFVVR</sequence>
<dbReference type="InterPro" id="IPR033379">
    <property type="entry name" value="Acid_Pase_AS"/>
</dbReference>
<dbReference type="PROSITE" id="PS00616">
    <property type="entry name" value="HIS_ACID_PHOSPHAT_1"/>
    <property type="match status" value="1"/>
</dbReference>
<dbReference type="Gene3D" id="3.40.50.1240">
    <property type="entry name" value="Phosphoglycerate mutase-like"/>
    <property type="match status" value="2"/>
</dbReference>
<dbReference type="InterPro" id="IPR050645">
    <property type="entry name" value="Histidine_acid_phosphatase"/>
</dbReference>
<dbReference type="SUPFAM" id="SSF53254">
    <property type="entry name" value="Phosphoglycerate mutase-like"/>
    <property type="match status" value="1"/>
</dbReference>
<dbReference type="Proteomes" id="UP000593892">
    <property type="component" value="Chromosome"/>
</dbReference>
<dbReference type="CDD" id="cd07061">
    <property type="entry name" value="HP_HAP_like"/>
    <property type="match status" value="1"/>
</dbReference>
<evidence type="ECO:0000313" key="4">
    <source>
        <dbReference type="EMBL" id="QOY90386.1"/>
    </source>
</evidence>
<evidence type="ECO:0000256" key="3">
    <source>
        <dbReference type="SAM" id="SignalP"/>
    </source>
</evidence>
<dbReference type="KEGG" id="pfer:IRI77_10650"/>
<proteinExistence type="inferred from homology"/>
<dbReference type="PANTHER" id="PTHR11567">
    <property type="entry name" value="ACID PHOSPHATASE-RELATED"/>
    <property type="match status" value="1"/>
</dbReference>
<evidence type="ECO:0000256" key="1">
    <source>
        <dbReference type="ARBA" id="ARBA00005375"/>
    </source>
</evidence>
<gene>
    <name evidence="4" type="ORF">IRI77_10650</name>
</gene>